<dbReference type="Pfam" id="PF12307">
    <property type="entry name" value="DUF3631"/>
    <property type="match status" value="1"/>
</dbReference>
<dbReference type="Proteomes" id="UP001501000">
    <property type="component" value="Unassembled WGS sequence"/>
</dbReference>
<accession>A0ABP7LQF5</accession>
<comment type="caution">
    <text evidence="2">The sequence shown here is derived from an EMBL/GenBank/DDBJ whole genome shotgun (WGS) entry which is preliminary data.</text>
</comment>
<keyword evidence="3" id="KW-1185">Reference proteome</keyword>
<dbReference type="RefSeq" id="WP_345279388.1">
    <property type="nucleotide sequence ID" value="NZ_BAABAJ010000003.1"/>
</dbReference>
<proteinExistence type="predicted"/>
<reference evidence="3" key="1">
    <citation type="journal article" date="2019" name="Int. J. Syst. Evol. Microbiol.">
        <title>The Global Catalogue of Microorganisms (GCM) 10K type strain sequencing project: providing services to taxonomists for standard genome sequencing and annotation.</title>
        <authorList>
            <consortium name="The Broad Institute Genomics Platform"/>
            <consortium name="The Broad Institute Genome Sequencing Center for Infectious Disease"/>
            <person name="Wu L."/>
            <person name="Ma J."/>
        </authorList>
    </citation>
    <scope>NUCLEOTIDE SEQUENCE [LARGE SCALE GENOMIC DNA]</scope>
    <source>
        <strain evidence="3">JCM 16956</strain>
    </source>
</reference>
<feature type="domain" description="DUF3631" evidence="1">
    <location>
        <begin position="134"/>
        <end position="210"/>
    </location>
</feature>
<evidence type="ECO:0000313" key="2">
    <source>
        <dbReference type="EMBL" id="GAA3904207.1"/>
    </source>
</evidence>
<protein>
    <recommendedName>
        <fullName evidence="1">DUF3631 domain-containing protein</fullName>
    </recommendedName>
</protein>
<evidence type="ECO:0000313" key="3">
    <source>
        <dbReference type="Proteomes" id="UP001501000"/>
    </source>
</evidence>
<dbReference type="EMBL" id="BAABAJ010000003">
    <property type="protein sequence ID" value="GAA3904207.1"/>
    <property type="molecule type" value="Genomic_DNA"/>
</dbReference>
<sequence>MTAPLRTSALPDLLGRLLTDALYPVPAPHPHHQTLLQVKDRQAELDKELRAVLDGPEPRSHAEAEAELDDIVNLLIDRLDVARDLGLLLGDDTCCTGMASDEEEPVHISEGLAAPGDGARRALRVNAPCIVSACLSVFDDYGCPDALASADLVAALRTMHGTAEGRWRYAELTQARLATLLRPYEVASRDITLPDGRRRKSYRRTALLAALPDDCTC</sequence>
<name>A0ABP7LQF5_9ACTN</name>
<organism evidence="2 3">
    <name type="scientific">Streptomyces gulbargensis</name>
    <dbReference type="NCBI Taxonomy" id="364901"/>
    <lineage>
        <taxon>Bacteria</taxon>
        <taxon>Bacillati</taxon>
        <taxon>Actinomycetota</taxon>
        <taxon>Actinomycetes</taxon>
        <taxon>Kitasatosporales</taxon>
        <taxon>Streptomycetaceae</taxon>
        <taxon>Streptomyces</taxon>
    </lineage>
</organism>
<evidence type="ECO:0000259" key="1">
    <source>
        <dbReference type="Pfam" id="PF12307"/>
    </source>
</evidence>
<gene>
    <name evidence="2" type="ORF">GCM10022244_12950</name>
</gene>
<dbReference type="InterPro" id="IPR022081">
    <property type="entry name" value="DUF3631"/>
</dbReference>